<sequence length="238" mass="27673">MESICNPCERRNIVSQLTHWCSDCEDGLCGKCLKDHKAMKLTQHHHVTEMTEIAIEKAKLLSIPECDKHPGCKEDFICLDHDLICCHACLQLDRTICKHVSNVNVLAKGVRKSEMYLANRRMVQDIRKTMKGIYEERQSAKEGVIKQQHRIRMEIANIKSKFIEHINNLENILIHELSNIGKDNNNLIEEEITALLKTEKEIKDDEKILQFIANNGSESRLFTFLKKQRRKKENIIEL</sequence>
<dbReference type="GO" id="GO:0008270">
    <property type="term" value="F:zinc ion binding"/>
    <property type="evidence" value="ECO:0007669"/>
    <property type="project" value="UniProtKB-KW"/>
</dbReference>
<keyword evidence="4" id="KW-1185">Reference proteome</keyword>
<keyword evidence="1" id="KW-0863">Zinc-finger</keyword>
<keyword evidence="1" id="KW-0479">Metal-binding</keyword>
<evidence type="ECO:0000313" key="4">
    <source>
        <dbReference type="Proteomes" id="UP000507470"/>
    </source>
</evidence>
<dbReference type="PANTHER" id="PTHR25462:SF296">
    <property type="entry name" value="MEIOTIC P26, ISOFORM F"/>
    <property type="match status" value="1"/>
</dbReference>
<dbReference type="InterPro" id="IPR000315">
    <property type="entry name" value="Znf_B-box"/>
</dbReference>
<dbReference type="AlphaFoldDB" id="A0A6J8A6M0"/>
<dbReference type="Proteomes" id="UP000507470">
    <property type="component" value="Unassembled WGS sequence"/>
</dbReference>
<dbReference type="EMBL" id="CACVKT020000743">
    <property type="protein sequence ID" value="CAC5362477.1"/>
    <property type="molecule type" value="Genomic_DNA"/>
</dbReference>
<keyword evidence="1" id="KW-0862">Zinc</keyword>
<dbReference type="GO" id="GO:0061630">
    <property type="term" value="F:ubiquitin protein ligase activity"/>
    <property type="evidence" value="ECO:0007669"/>
    <property type="project" value="TreeGrafter"/>
</dbReference>
<reference evidence="3 4" key="1">
    <citation type="submission" date="2020-06" db="EMBL/GenBank/DDBJ databases">
        <authorList>
            <person name="Li R."/>
            <person name="Bekaert M."/>
        </authorList>
    </citation>
    <scope>NUCLEOTIDE SEQUENCE [LARGE SCALE GENOMIC DNA]</scope>
    <source>
        <strain evidence="4">wild</strain>
    </source>
</reference>
<feature type="domain" description="B box-type" evidence="2">
    <location>
        <begin position="1"/>
        <end position="50"/>
    </location>
</feature>
<dbReference type="PROSITE" id="PS50119">
    <property type="entry name" value="ZF_BBOX"/>
    <property type="match status" value="1"/>
</dbReference>
<evidence type="ECO:0000259" key="2">
    <source>
        <dbReference type="PROSITE" id="PS50119"/>
    </source>
</evidence>
<organism evidence="3 4">
    <name type="scientific">Mytilus coruscus</name>
    <name type="common">Sea mussel</name>
    <dbReference type="NCBI Taxonomy" id="42192"/>
    <lineage>
        <taxon>Eukaryota</taxon>
        <taxon>Metazoa</taxon>
        <taxon>Spiralia</taxon>
        <taxon>Lophotrochozoa</taxon>
        <taxon>Mollusca</taxon>
        <taxon>Bivalvia</taxon>
        <taxon>Autobranchia</taxon>
        <taxon>Pteriomorphia</taxon>
        <taxon>Mytilida</taxon>
        <taxon>Mytiloidea</taxon>
        <taxon>Mytilidae</taxon>
        <taxon>Mytilinae</taxon>
        <taxon>Mytilus</taxon>
    </lineage>
</organism>
<dbReference type="CDD" id="cd19757">
    <property type="entry name" value="Bbox1"/>
    <property type="match status" value="1"/>
</dbReference>
<protein>
    <recommendedName>
        <fullName evidence="2">B box-type domain-containing protein</fullName>
    </recommendedName>
</protein>
<accession>A0A6J8A6M0</accession>
<name>A0A6J8A6M0_MYTCO</name>
<dbReference type="Gene3D" id="3.30.160.60">
    <property type="entry name" value="Classic Zinc Finger"/>
    <property type="match status" value="1"/>
</dbReference>
<dbReference type="PANTHER" id="PTHR25462">
    <property type="entry name" value="BONUS, ISOFORM C-RELATED"/>
    <property type="match status" value="1"/>
</dbReference>
<evidence type="ECO:0000256" key="1">
    <source>
        <dbReference type="PROSITE-ProRule" id="PRU00024"/>
    </source>
</evidence>
<evidence type="ECO:0000313" key="3">
    <source>
        <dbReference type="EMBL" id="CAC5362477.1"/>
    </source>
</evidence>
<dbReference type="OrthoDB" id="5800423at2759"/>
<proteinExistence type="predicted"/>
<gene>
    <name evidence="3" type="ORF">MCOR_4225</name>
</gene>
<dbReference type="InterPro" id="IPR047153">
    <property type="entry name" value="TRIM45/56/19-like"/>
</dbReference>